<dbReference type="RefSeq" id="WP_281456492.1">
    <property type="nucleotide sequence ID" value="NZ_JASAOF010000009.1"/>
</dbReference>
<dbReference type="Pfam" id="PF13577">
    <property type="entry name" value="SnoaL_4"/>
    <property type="match status" value="1"/>
</dbReference>
<sequence>MTDTDLADLTRRITRLEDVRAIEQLKFRYAAFCDDGYDPDGIASCFADDGRWVVDGEGGSMVGHEEIKAHFRALSKKISWALHHVLNPQVELDEDGRTATGHFYLLCLCTIESLDDPTEKDPVLITIHYTDQFVKRDGRWYFQELLGKTHQVSNWDQGWVKQPLRG</sequence>
<keyword evidence="3" id="KW-1185">Reference proteome</keyword>
<dbReference type="InterPro" id="IPR037401">
    <property type="entry name" value="SnoaL-like"/>
</dbReference>
<dbReference type="EMBL" id="JASAOF010000009">
    <property type="protein sequence ID" value="MDI2030180.1"/>
    <property type="molecule type" value="Genomic_DNA"/>
</dbReference>
<comment type="caution">
    <text evidence="2">The sequence shown here is derived from an EMBL/GenBank/DDBJ whole genome shotgun (WGS) entry which is preliminary data.</text>
</comment>
<evidence type="ECO:0000313" key="2">
    <source>
        <dbReference type="EMBL" id="MDI2030180.1"/>
    </source>
</evidence>
<proteinExistence type="predicted"/>
<feature type="domain" description="SnoaL-like" evidence="1">
    <location>
        <begin position="15"/>
        <end position="144"/>
    </location>
</feature>
<protein>
    <submittedName>
        <fullName evidence="2">Nuclear transport factor 2 family protein</fullName>
    </submittedName>
</protein>
<dbReference type="InterPro" id="IPR032710">
    <property type="entry name" value="NTF2-like_dom_sf"/>
</dbReference>
<evidence type="ECO:0000259" key="1">
    <source>
        <dbReference type="Pfam" id="PF13577"/>
    </source>
</evidence>
<dbReference type="SUPFAM" id="SSF54427">
    <property type="entry name" value="NTF2-like"/>
    <property type="match status" value="1"/>
</dbReference>
<evidence type="ECO:0000313" key="3">
    <source>
        <dbReference type="Proteomes" id="UP001237595"/>
    </source>
</evidence>
<gene>
    <name evidence="2" type="ORF">QFW96_16245</name>
</gene>
<name>A0ABT6PQR2_9PSEU</name>
<accession>A0ABT6PQR2</accession>
<dbReference type="Gene3D" id="3.10.450.50">
    <property type="match status" value="1"/>
</dbReference>
<dbReference type="CDD" id="cd00531">
    <property type="entry name" value="NTF2_like"/>
    <property type="match status" value="1"/>
</dbReference>
<dbReference type="Proteomes" id="UP001237595">
    <property type="component" value="Unassembled WGS sequence"/>
</dbReference>
<organism evidence="2 3">
    <name type="scientific">Saccharopolyspora ipomoeae</name>
    <dbReference type="NCBI Taxonomy" id="3042027"/>
    <lineage>
        <taxon>Bacteria</taxon>
        <taxon>Bacillati</taxon>
        <taxon>Actinomycetota</taxon>
        <taxon>Actinomycetes</taxon>
        <taxon>Pseudonocardiales</taxon>
        <taxon>Pseudonocardiaceae</taxon>
        <taxon>Saccharopolyspora</taxon>
    </lineage>
</organism>
<reference evidence="2 3" key="1">
    <citation type="submission" date="2023-04" db="EMBL/GenBank/DDBJ databases">
        <title>Draft genome sequence of Saccharopolyspora sp. TS4A08 isolated from sweet potato rhizospheric soil.</title>
        <authorList>
            <person name="Suksaard P."/>
            <person name="Duangmal K."/>
        </authorList>
    </citation>
    <scope>NUCLEOTIDE SEQUENCE [LARGE SCALE GENOMIC DNA]</scope>
    <source>
        <strain evidence="2 3">TS4A08</strain>
    </source>
</reference>